<organism evidence="1">
    <name type="scientific">Arundo donax</name>
    <name type="common">Giant reed</name>
    <name type="synonym">Donax arundinaceus</name>
    <dbReference type="NCBI Taxonomy" id="35708"/>
    <lineage>
        <taxon>Eukaryota</taxon>
        <taxon>Viridiplantae</taxon>
        <taxon>Streptophyta</taxon>
        <taxon>Embryophyta</taxon>
        <taxon>Tracheophyta</taxon>
        <taxon>Spermatophyta</taxon>
        <taxon>Magnoliopsida</taxon>
        <taxon>Liliopsida</taxon>
        <taxon>Poales</taxon>
        <taxon>Poaceae</taxon>
        <taxon>PACMAD clade</taxon>
        <taxon>Arundinoideae</taxon>
        <taxon>Arundineae</taxon>
        <taxon>Arundo</taxon>
    </lineage>
</organism>
<evidence type="ECO:0000313" key="1">
    <source>
        <dbReference type="EMBL" id="JAE14975.1"/>
    </source>
</evidence>
<protein>
    <submittedName>
        <fullName evidence="1">Similar to EMB2733/ESP3 (EMBRYO DEFECTIVE 2733)</fullName>
    </submittedName>
</protein>
<dbReference type="EMBL" id="GBRH01182921">
    <property type="protein sequence ID" value="JAE14975.1"/>
    <property type="molecule type" value="Transcribed_RNA"/>
</dbReference>
<reference evidence="1" key="1">
    <citation type="submission" date="2014-09" db="EMBL/GenBank/DDBJ databases">
        <authorList>
            <person name="Magalhaes I.L.F."/>
            <person name="Oliveira U."/>
            <person name="Santos F.R."/>
            <person name="Vidigal T.H.D.A."/>
            <person name="Brescovit A.D."/>
            <person name="Santos A.J."/>
        </authorList>
    </citation>
    <scope>NUCLEOTIDE SEQUENCE</scope>
    <source>
        <tissue evidence="1">Shoot tissue taken approximately 20 cm above the soil surface</tissue>
    </source>
</reference>
<name>A0A0A9FQ82_ARUDO</name>
<sequence>MKVSPSCLLVDIWLSASLSSSFSNSL</sequence>
<accession>A0A0A9FQ82</accession>
<dbReference type="AlphaFoldDB" id="A0A0A9FQ82"/>
<reference evidence="1" key="2">
    <citation type="journal article" date="2015" name="Data Brief">
        <title>Shoot transcriptome of the giant reed, Arundo donax.</title>
        <authorList>
            <person name="Barrero R.A."/>
            <person name="Guerrero F.D."/>
            <person name="Moolhuijzen P."/>
            <person name="Goolsby J.A."/>
            <person name="Tidwell J."/>
            <person name="Bellgard S.E."/>
            <person name="Bellgard M.I."/>
        </authorList>
    </citation>
    <scope>NUCLEOTIDE SEQUENCE</scope>
    <source>
        <tissue evidence="1">Shoot tissue taken approximately 20 cm above the soil surface</tissue>
    </source>
</reference>
<proteinExistence type="predicted"/>